<dbReference type="EMBL" id="JAPDHZ010000003">
    <property type="protein sequence ID" value="MDG0791489.1"/>
    <property type="molecule type" value="Genomic_DNA"/>
</dbReference>
<sequence>MVERQTTLDKMQNEVFVRIILGAPIGEFDKFVQDWNKLGGEQITREVNDYYASVKGKVRIDQTE</sequence>
<reference evidence="1 2" key="1">
    <citation type="submission" date="2022-10" db="EMBL/GenBank/DDBJ databases">
        <title>Comparative genomic analysis of Cohnella hashimotonis sp. nov., isolated from the International Space Station.</title>
        <authorList>
            <person name="Simpson A."/>
            <person name="Venkateswaran K."/>
        </authorList>
    </citation>
    <scope>NUCLEOTIDE SEQUENCE [LARGE SCALE GENOMIC DNA]</scope>
    <source>
        <strain evidence="1 2">DSM 18997</strain>
    </source>
</reference>
<comment type="caution">
    <text evidence="1">The sequence shown here is derived from an EMBL/GenBank/DDBJ whole genome shotgun (WGS) entry which is preliminary data.</text>
</comment>
<keyword evidence="2" id="KW-1185">Reference proteome</keyword>
<proteinExistence type="predicted"/>
<accession>A0A9X4KFX5</accession>
<dbReference type="Proteomes" id="UP001153387">
    <property type="component" value="Unassembled WGS sequence"/>
</dbReference>
<evidence type="ECO:0000313" key="2">
    <source>
        <dbReference type="Proteomes" id="UP001153387"/>
    </source>
</evidence>
<evidence type="ECO:0000313" key="1">
    <source>
        <dbReference type="EMBL" id="MDG0791489.1"/>
    </source>
</evidence>
<protein>
    <submittedName>
        <fullName evidence="1">Uncharacterized protein</fullName>
    </submittedName>
</protein>
<gene>
    <name evidence="1" type="ORF">OMP38_11890</name>
</gene>
<dbReference type="AlphaFoldDB" id="A0A9X4KFX5"/>
<organism evidence="1 2">
    <name type="scientific">Cohnella ginsengisoli</name>
    <dbReference type="NCBI Taxonomy" id="425004"/>
    <lineage>
        <taxon>Bacteria</taxon>
        <taxon>Bacillati</taxon>
        <taxon>Bacillota</taxon>
        <taxon>Bacilli</taxon>
        <taxon>Bacillales</taxon>
        <taxon>Paenibacillaceae</taxon>
        <taxon>Cohnella</taxon>
    </lineage>
</organism>
<name>A0A9X4KFX5_9BACL</name>